<dbReference type="SUPFAM" id="SSF103473">
    <property type="entry name" value="MFS general substrate transporter"/>
    <property type="match status" value="1"/>
</dbReference>
<gene>
    <name evidence="9" type="ORF">APUU_10225A</name>
</gene>
<feature type="transmembrane region" description="Helical" evidence="7">
    <location>
        <begin position="121"/>
        <end position="138"/>
    </location>
</feature>
<protein>
    <recommendedName>
        <fullName evidence="8">Major facilitator superfamily (MFS) profile domain-containing protein</fullName>
    </recommendedName>
</protein>
<feature type="transmembrane region" description="Helical" evidence="7">
    <location>
        <begin position="313"/>
        <end position="333"/>
    </location>
</feature>
<evidence type="ECO:0000313" key="10">
    <source>
        <dbReference type="Proteomes" id="UP000654913"/>
    </source>
</evidence>
<dbReference type="GO" id="GO:0005886">
    <property type="term" value="C:plasma membrane"/>
    <property type="evidence" value="ECO:0007669"/>
    <property type="project" value="TreeGrafter"/>
</dbReference>
<reference evidence="9" key="1">
    <citation type="submission" date="2021-01" db="EMBL/GenBank/DDBJ databases">
        <authorList>
            <consortium name="Aspergillus puulaauensis MK2 genome sequencing consortium"/>
            <person name="Kazuki M."/>
            <person name="Futagami T."/>
        </authorList>
    </citation>
    <scope>NUCLEOTIDE SEQUENCE</scope>
    <source>
        <strain evidence="9">MK2</strain>
    </source>
</reference>
<feature type="transmembrane region" description="Helical" evidence="7">
    <location>
        <begin position="441"/>
        <end position="458"/>
    </location>
</feature>
<dbReference type="GeneID" id="64967402"/>
<dbReference type="PROSITE" id="PS50850">
    <property type="entry name" value="MFS"/>
    <property type="match status" value="1"/>
</dbReference>
<dbReference type="Gene3D" id="1.20.1720.10">
    <property type="entry name" value="Multidrug resistance protein D"/>
    <property type="match status" value="1"/>
</dbReference>
<feature type="region of interest" description="Disordered" evidence="6">
    <location>
        <begin position="1"/>
        <end position="72"/>
    </location>
</feature>
<dbReference type="Proteomes" id="UP000654913">
    <property type="component" value="Chromosome 1"/>
</dbReference>
<proteinExistence type="inferred from homology"/>
<evidence type="ECO:0000256" key="6">
    <source>
        <dbReference type="SAM" id="MobiDB-lite"/>
    </source>
</evidence>
<accession>A0A7R8AGI6</accession>
<dbReference type="InterPro" id="IPR011701">
    <property type="entry name" value="MFS"/>
</dbReference>
<organism evidence="9 10">
    <name type="scientific">Aspergillus puulaauensis</name>
    <dbReference type="NCBI Taxonomy" id="1220207"/>
    <lineage>
        <taxon>Eukaryota</taxon>
        <taxon>Fungi</taxon>
        <taxon>Dikarya</taxon>
        <taxon>Ascomycota</taxon>
        <taxon>Pezizomycotina</taxon>
        <taxon>Eurotiomycetes</taxon>
        <taxon>Eurotiomycetidae</taxon>
        <taxon>Eurotiales</taxon>
        <taxon>Aspergillaceae</taxon>
        <taxon>Aspergillus</taxon>
    </lineage>
</organism>
<name>A0A7R8AGI6_9EURO</name>
<keyword evidence="3 7" id="KW-0812">Transmembrane</keyword>
<feature type="transmembrane region" description="Helical" evidence="7">
    <location>
        <begin position="551"/>
        <end position="573"/>
    </location>
</feature>
<dbReference type="InterPro" id="IPR020846">
    <property type="entry name" value="MFS_dom"/>
</dbReference>
<comment type="subcellular location">
    <subcellularLocation>
        <location evidence="1">Membrane</location>
        <topology evidence="1">Multi-pass membrane protein</topology>
    </subcellularLocation>
</comment>
<dbReference type="InterPro" id="IPR036259">
    <property type="entry name" value="MFS_trans_sf"/>
</dbReference>
<evidence type="ECO:0000256" key="3">
    <source>
        <dbReference type="ARBA" id="ARBA00022692"/>
    </source>
</evidence>
<feature type="transmembrane region" description="Helical" evidence="7">
    <location>
        <begin position="479"/>
        <end position="501"/>
    </location>
</feature>
<feature type="transmembrane region" description="Helical" evidence="7">
    <location>
        <begin position="83"/>
        <end position="109"/>
    </location>
</feature>
<dbReference type="Gene3D" id="1.20.1250.20">
    <property type="entry name" value="MFS general substrate transporter like domains"/>
    <property type="match status" value="1"/>
</dbReference>
<feature type="transmembrane region" description="Helical" evidence="7">
    <location>
        <begin position="414"/>
        <end position="435"/>
    </location>
</feature>
<keyword evidence="5 7" id="KW-0472">Membrane</keyword>
<feature type="compositionally biased region" description="Polar residues" evidence="6">
    <location>
        <begin position="21"/>
        <end position="41"/>
    </location>
</feature>
<evidence type="ECO:0000256" key="7">
    <source>
        <dbReference type="SAM" id="Phobius"/>
    </source>
</evidence>
<dbReference type="FunFam" id="1.20.1250.20:FF:000196">
    <property type="entry name" value="MFS toxin efflux pump (AflT)"/>
    <property type="match status" value="1"/>
</dbReference>
<feature type="transmembrane region" description="Helical" evidence="7">
    <location>
        <begin position="279"/>
        <end position="301"/>
    </location>
</feature>
<feature type="transmembrane region" description="Helical" evidence="7">
    <location>
        <begin position="239"/>
        <end position="258"/>
    </location>
</feature>
<dbReference type="GO" id="GO:0022857">
    <property type="term" value="F:transmembrane transporter activity"/>
    <property type="evidence" value="ECO:0007669"/>
    <property type="project" value="InterPro"/>
</dbReference>
<keyword evidence="10" id="KW-1185">Reference proteome</keyword>
<evidence type="ECO:0000256" key="4">
    <source>
        <dbReference type="ARBA" id="ARBA00022989"/>
    </source>
</evidence>
<dbReference type="FunFam" id="1.20.1720.10:FF:000012">
    <property type="entry name" value="MFS toxin efflux pump (AflT)"/>
    <property type="match status" value="1"/>
</dbReference>
<dbReference type="RefSeq" id="XP_041549591.1">
    <property type="nucleotide sequence ID" value="XM_041698430.1"/>
</dbReference>
<feature type="transmembrane region" description="Helical" evidence="7">
    <location>
        <begin position="208"/>
        <end position="227"/>
    </location>
</feature>
<keyword evidence="4 7" id="KW-1133">Transmembrane helix</keyword>
<dbReference type="PANTHER" id="PTHR23501">
    <property type="entry name" value="MAJOR FACILITATOR SUPERFAMILY"/>
    <property type="match status" value="1"/>
</dbReference>
<feature type="region of interest" description="Disordered" evidence="6">
    <location>
        <begin position="578"/>
        <end position="602"/>
    </location>
</feature>
<dbReference type="OrthoDB" id="10021397at2759"/>
<dbReference type="EMBL" id="AP024443">
    <property type="protein sequence ID" value="BCS17397.1"/>
    <property type="molecule type" value="Genomic_DNA"/>
</dbReference>
<feature type="transmembrane region" description="Helical" evidence="7">
    <location>
        <begin position="354"/>
        <end position="371"/>
    </location>
</feature>
<evidence type="ECO:0000313" key="9">
    <source>
        <dbReference type="EMBL" id="BCS17397.1"/>
    </source>
</evidence>
<dbReference type="CDD" id="cd17502">
    <property type="entry name" value="MFS_Azr1_MDR_like"/>
    <property type="match status" value="1"/>
</dbReference>
<feature type="compositionally biased region" description="Basic and acidic residues" evidence="6">
    <location>
        <begin position="580"/>
        <end position="602"/>
    </location>
</feature>
<feature type="compositionally biased region" description="Basic and acidic residues" evidence="6">
    <location>
        <begin position="42"/>
        <end position="52"/>
    </location>
</feature>
<feature type="transmembrane region" description="Helical" evidence="7">
    <location>
        <begin position="176"/>
        <end position="201"/>
    </location>
</feature>
<sequence>MDEKYAIEGAASNPDRRQEASSHPNSTSEIQGRLSSDQETPSVKEEGFKDAHLAPQAGPDDATSPTPDGTEQTHQEWIEGFQLFVVMAGITLVIFLMLLDTSIVATAVPKITNQFHSLQDVAWYGSAYTLASCALQPLTGKFYTHFKSKIVFMSFIAIFELGSLICGVSTSSKMLIVGRAVSGMGTSGMINGALTIIAGAVPMHKRPALIGMLMGFTQLGLVIGPLVGGALTTYTTWRWCFYINLPIGGLVALLLVFTRIPEQRKKPPALEVLPTFYKTFDLVGFVLFAPAAIMFLLALEWGGNEYPWNDSRIIGLFCGAGATAIVFLGWEYYKGRDAMIPFHLITQRVAYTSYANVAALFGLTMVIAYYLPIYFQAVKDDSALISGVNLLPQILSQLVASVISGVLIGKLGYYIPWSVGGAVIAAVGAGLLSTLTPRTSTAAWAGFQILVGLGRGCATQAPMLAVQNGIAPDDLSTGMAILTFCQTFGGSVFLAVANVIFSEGLKSQIPRYAPNVHPDVVIAAGATGFRQTVSGDDLQGVLKGYARAVGWVFYLVAALCVVTFASGWGMGWVDLRKKKGDGDVKASDNGKVKDEEKGEASV</sequence>
<reference evidence="9" key="2">
    <citation type="submission" date="2021-02" db="EMBL/GenBank/DDBJ databases">
        <title>Aspergillus puulaauensis MK2 genome sequence.</title>
        <authorList>
            <person name="Futagami T."/>
            <person name="Mori K."/>
            <person name="Kadooka C."/>
            <person name="Tanaka T."/>
        </authorList>
    </citation>
    <scope>NUCLEOTIDE SEQUENCE</scope>
    <source>
        <strain evidence="9">MK2</strain>
    </source>
</reference>
<dbReference type="PANTHER" id="PTHR23501:SF193">
    <property type="entry name" value="MULTIDRUG TRANSPORTER, PUTATIVE (AFU_ORTHOLOGUE AFUA_8G00940)-RELATED"/>
    <property type="match status" value="1"/>
</dbReference>
<evidence type="ECO:0000256" key="1">
    <source>
        <dbReference type="ARBA" id="ARBA00004141"/>
    </source>
</evidence>
<feature type="transmembrane region" description="Helical" evidence="7">
    <location>
        <begin position="150"/>
        <end position="170"/>
    </location>
</feature>
<evidence type="ECO:0000259" key="8">
    <source>
        <dbReference type="PROSITE" id="PS50850"/>
    </source>
</evidence>
<comment type="similarity">
    <text evidence="2">Belongs to the major facilitator superfamily. TCR/Tet family.</text>
</comment>
<dbReference type="Pfam" id="PF07690">
    <property type="entry name" value="MFS_1"/>
    <property type="match status" value="1"/>
</dbReference>
<dbReference type="KEGG" id="apuu:APUU_10225A"/>
<dbReference type="PRINTS" id="PR01036">
    <property type="entry name" value="TCRTETB"/>
</dbReference>
<evidence type="ECO:0000256" key="5">
    <source>
        <dbReference type="ARBA" id="ARBA00023136"/>
    </source>
</evidence>
<evidence type="ECO:0000256" key="2">
    <source>
        <dbReference type="ARBA" id="ARBA00007520"/>
    </source>
</evidence>
<feature type="domain" description="Major facilitator superfamily (MFS) profile" evidence="8">
    <location>
        <begin position="86"/>
        <end position="575"/>
    </location>
</feature>
<dbReference type="AlphaFoldDB" id="A0A7R8AGI6"/>